<protein>
    <submittedName>
        <fullName evidence="1">Uncharacterized protein</fullName>
    </submittedName>
</protein>
<evidence type="ECO:0000313" key="1">
    <source>
        <dbReference type="EMBL" id="KAG5579893.1"/>
    </source>
</evidence>
<comment type="caution">
    <text evidence="1">The sequence shown here is derived from an EMBL/GenBank/DDBJ whole genome shotgun (WGS) entry which is preliminary data.</text>
</comment>
<gene>
    <name evidence="1" type="ORF">H5410_050520</name>
</gene>
<name>A0A9J5WXA6_SOLCO</name>
<accession>A0A9J5WXA6</accession>
<dbReference type="Proteomes" id="UP000824120">
    <property type="component" value="Chromosome 10"/>
</dbReference>
<organism evidence="1 2">
    <name type="scientific">Solanum commersonii</name>
    <name type="common">Commerson's wild potato</name>
    <name type="synonym">Commerson's nightshade</name>
    <dbReference type="NCBI Taxonomy" id="4109"/>
    <lineage>
        <taxon>Eukaryota</taxon>
        <taxon>Viridiplantae</taxon>
        <taxon>Streptophyta</taxon>
        <taxon>Embryophyta</taxon>
        <taxon>Tracheophyta</taxon>
        <taxon>Spermatophyta</taxon>
        <taxon>Magnoliopsida</taxon>
        <taxon>eudicotyledons</taxon>
        <taxon>Gunneridae</taxon>
        <taxon>Pentapetalae</taxon>
        <taxon>asterids</taxon>
        <taxon>lamiids</taxon>
        <taxon>Solanales</taxon>
        <taxon>Solanaceae</taxon>
        <taxon>Solanoideae</taxon>
        <taxon>Solaneae</taxon>
        <taxon>Solanum</taxon>
    </lineage>
</organism>
<dbReference type="EMBL" id="JACXVP010000010">
    <property type="protein sequence ID" value="KAG5579893.1"/>
    <property type="molecule type" value="Genomic_DNA"/>
</dbReference>
<dbReference type="AlphaFoldDB" id="A0A9J5WXA6"/>
<sequence length="69" mass="7829">MKKSCIDAQMMRCERLIIVGLRGGSGRLRKYCKEIIRQDMAHLSKAIFFVKEIDGSSSQKEKNSANDAH</sequence>
<keyword evidence="2" id="KW-1185">Reference proteome</keyword>
<reference evidence="1 2" key="1">
    <citation type="submission" date="2020-09" db="EMBL/GenBank/DDBJ databases">
        <title>De no assembly of potato wild relative species, Solanum commersonii.</title>
        <authorList>
            <person name="Cho K."/>
        </authorList>
    </citation>
    <scope>NUCLEOTIDE SEQUENCE [LARGE SCALE GENOMIC DNA]</scope>
    <source>
        <strain evidence="1">LZ3.2</strain>
        <tissue evidence="1">Leaf</tissue>
    </source>
</reference>
<proteinExistence type="predicted"/>
<evidence type="ECO:0000313" key="2">
    <source>
        <dbReference type="Proteomes" id="UP000824120"/>
    </source>
</evidence>